<keyword evidence="10" id="KW-1185">Reference proteome</keyword>
<evidence type="ECO:0000256" key="3">
    <source>
        <dbReference type="ARBA" id="ARBA00022737"/>
    </source>
</evidence>
<dbReference type="InterPro" id="IPR033133">
    <property type="entry name" value="PUM-HD"/>
</dbReference>
<keyword evidence="5" id="KW-0694">RNA-binding</keyword>
<dbReference type="Gene3D" id="1.25.10.10">
    <property type="entry name" value="Leucine-rich Repeat Variant"/>
    <property type="match status" value="1"/>
</dbReference>
<reference evidence="9 10" key="1">
    <citation type="journal article" date="2021" name="Commun. Biol.">
        <title>The genome of Shorea leprosula (Dipterocarpaceae) highlights the ecological relevance of drought in aseasonal tropical rainforests.</title>
        <authorList>
            <person name="Ng K.K.S."/>
            <person name="Kobayashi M.J."/>
            <person name="Fawcett J.A."/>
            <person name="Hatakeyama M."/>
            <person name="Paape T."/>
            <person name="Ng C.H."/>
            <person name="Ang C.C."/>
            <person name="Tnah L.H."/>
            <person name="Lee C.T."/>
            <person name="Nishiyama T."/>
            <person name="Sese J."/>
            <person name="O'Brien M.J."/>
            <person name="Copetti D."/>
            <person name="Mohd Noor M.I."/>
            <person name="Ong R.C."/>
            <person name="Putra M."/>
            <person name="Sireger I.Z."/>
            <person name="Indrioko S."/>
            <person name="Kosugi Y."/>
            <person name="Izuno A."/>
            <person name="Isagi Y."/>
            <person name="Lee S.L."/>
            <person name="Shimizu K.K."/>
        </authorList>
    </citation>
    <scope>NUCLEOTIDE SEQUENCE [LARGE SCALE GENOMIC DNA]</scope>
    <source>
        <strain evidence="9">214</strain>
    </source>
</reference>
<comment type="subcellular location">
    <subcellularLocation>
        <location evidence="1">Cytoplasm</location>
    </subcellularLocation>
</comment>
<keyword evidence="4" id="KW-0810">Translation regulation</keyword>
<keyword evidence="3" id="KW-0677">Repeat</keyword>
<dbReference type="PROSITE" id="PS50303">
    <property type="entry name" value="PUM_HD"/>
    <property type="match status" value="1"/>
</dbReference>
<organism evidence="9 10">
    <name type="scientific">Rubroshorea leprosula</name>
    <dbReference type="NCBI Taxonomy" id="152421"/>
    <lineage>
        <taxon>Eukaryota</taxon>
        <taxon>Viridiplantae</taxon>
        <taxon>Streptophyta</taxon>
        <taxon>Embryophyta</taxon>
        <taxon>Tracheophyta</taxon>
        <taxon>Spermatophyta</taxon>
        <taxon>Magnoliopsida</taxon>
        <taxon>eudicotyledons</taxon>
        <taxon>Gunneridae</taxon>
        <taxon>Pentapetalae</taxon>
        <taxon>rosids</taxon>
        <taxon>malvids</taxon>
        <taxon>Malvales</taxon>
        <taxon>Dipterocarpaceae</taxon>
        <taxon>Rubroshorea</taxon>
    </lineage>
</organism>
<evidence type="ECO:0000256" key="5">
    <source>
        <dbReference type="ARBA" id="ARBA00022884"/>
    </source>
</evidence>
<dbReference type="PANTHER" id="PTHR12537">
    <property type="entry name" value="RNA BINDING PROTEIN PUMILIO-RELATED"/>
    <property type="match status" value="1"/>
</dbReference>
<evidence type="ECO:0000256" key="4">
    <source>
        <dbReference type="ARBA" id="ARBA00022845"/>
    </source>
</evidence>
<dbReference type="SUPFAM" id="SSF48371">
    <property type="entry name" value="ARM repeat"/>
    <property type="match status" value="1"/>
</dbReference>
<feature type="repeat" description="Pumilio" evidence="7">
    <location>
        <begin position="250"/>
        <end position="285"/>
    </location>
</feature>
<dbReference type="PANTHER" id="PTHR12537:SF63">
    <property type="entry name" value="PUMILIO HOMOLOG 15"/>
    <property type="match status" value="1"/>
</dbReference>
<name>A0AAV5IRI5_9ROSI</name>
<gene>
    <name evidence="9" type="ORF">SLEP1_g16655</name>
</gene>
<comment type="caution">
    <text evidence="9">The sequence shown here is derived from an EMBL/GenBank/DDBJ whole genome shotgun (WGS) entry which is preliminary data.</text>
</comment>
<keyword evidence="2" id="KW-0963">Cytoplasm</keyword>
<evidence type="ECO:0000256" key="2">
    <source>
        <dbReference type="ARBA" id="ARBA00022490"/>
    </source>
</evidence>
<evidence type="ECO:0000259" key="8">
    <source>
        <dbReference type="PROSITE" id="PS50303"/>
    </source>
</evidence>
<dbReference type="CDD" id="cd07920">
    <property type="entry name" value="Pumilio"/>
    <property type="match status" value="1"/>
</dbReference>
<proteinExistence type="predicted"/>
<feature type="repeat" description="Pumilio" evidence="7">
    <location>
        <begin position="434"/>
        <end position="470"/>
    </location>
</feature>
<accession>A0AAV5IRI5</accession>
<feature type="domain" description="PUM-HD" evidence="8">
    <location>
        <begin position="183"/>
        <end position="533"/>
    </location>
</feature>
<evidence type="ECO:0000313" key="10">
    <source>
        <dbReference type="Proteomes" id="UP001054252"/>
    </source>
</evidence>
<protein>
    <recommendedName>
        <fullName evidence="8">PUM-HD domain-containing protein</fullName>
    </recommendedName>
</protein>
<evidence type="ECO:0000256" key="6">
    <source>
        <dbReference type="ARBA" id="ARBA00058490"/>
    </source>
</evidence>
<dbReference type="SMART" id="SM00025">
    <property type="entry name" value="Pumilio"/>
    <property type="match status" value="8"/>
</dbReference>
<dbReference type="AlphaFoldDB" id="A0AAV5IRI5"/>
<dbReference type="Proteomes" id="UP001054252">
    <property type="component" value="Unassembled WGS sequence"/>
</dbReference>
<dbReference type="Pfam" id="PF00806">
    <property type="entry name" value="PUF"/>
    <property type="match status" value="8"/>
</dbReference>
<dbReference type="FunFam" id="1.25.10.10:FF:000237">
    <property type="entry name" value="Pumilio homolog 9"/>
    <property type="match status" value="1"/>
</dbReference>
<dbReference type="InterPro" id="IPR033712">
    <property type="entry name" value="Pumilio_RNA-bd"/>
</dbReference>
<feature type="repeat" description="Pumilio" evidence="7">
    <location>
        <begin position="362"/>
        <end position="397"/>
    </location>
</feature>
<evidence type="ECO:0000256" key="1">
    <source>
        <dbReference type="ARBA" id="ARBA00004496"/>
    </source>
</evidence>
<dbReference type="InterPro" id="IPR001313">
    <property type="entry name" value="Pumilio_RNA-bd_rpt"/>
</dbReference>
<evidence type="ECO:0000313" key="9">
    <source>
        <dbReference type="EMBL" id="GKV04502.1"/>
    </source>
</evidence>
<feature type="repeat" description="Pumilio" evidence="7">
    <location>
        <begin position="214"/>
        <end position="249"/>
    </location>
</feature>
<evidence type="ECO:0000256" key="7">
    <source>
        <dbReference type="PROSITE-ProRule" id="PRU00317"/>
    </source>
</evidence>
<comment type="function">
    <text evidence="6">Sequence-specific RNA-binding protein that regulates translation and mRNA stability by binding the 3'-UTR of target mRNAs.</text>
</comment>
<dbReference type="EMBL" id="BPVZ01000022">
    <property type="protein sequence ID" value="GKV04502.1"/>
    <property type="molecule type" value="Genomic_DNA"/>
</dbReference>
<feature type="repeat" description="Pumilio" evidence="7">
    <location>
        <begin position="398"/>
        <end position="433"/>
    </location>
</feature>
<dbReference type="GO" id="GO:0006417">
    <property type="term" value="P:regulation of translation"/>
    <property type="evidence" value="ECO:0007669"/>
    <property type="project" value="UniProtKB-KW"/>
</dbReference>
<feature type="repeat" description="Pumilio" evidence="7">
    <location>
        <begin position="326"/>
        <end position="361"/>
    </location>
</feature>
<dbReference type="PROSITE" id="PS50302">
    <property type="entry name" value="PUM"/>
    <property type="match status" value="7"/>
</dbReference>
<dbReference type="GO" id="GO:0003729">
    <property type="term" value="F:mRNA binding"/>
    <property type="evidence" value="ECO:0007669"/>
    <property type="project" value="TreeGrafter"/>
</dbReference>
<dbReference type="InterPro" id="IPR016024">
    <property type="entry name" value="ARM-type_fold"/>
</dbReference>
<feature type="repeat" description="Pumilio" evidence="7">
    <location>
        <begin position="286"/>
        <end position="325"/>
    </location>
</feature>
<dbReference type="InterPro" id="IPR011989">
    <property type="entry name" value="ARM-like"/>
</dbReference>
<dbReference type="GO" id="GO:0005737">
    <property type="term" value="C:cytoplasm"/>
    <property type="evidence" value="ECO:0007669"/>
    <property type="project" value="UniProtKB-SubCell"/>
</dbReference>
<sequence length="555" mass="62158">MDFSAGKNLSSGWRPSVRRNLSETFLQTPYENTYFDQTLESAFAGLNVSPQSSHRDSYPGLGGGEFVDESGRFMPVTVSRGLLQRNNIDGLGGLGVRNIGVGSSGGFGLQNHGLDEVMGSNVDGWNTFVPDSYQQFLSGSRRTALLNEFSALAYSNQHGFLGGDSTRVPSRGINSLVSKNKTIVRSNFDNLRHYDNNTRSQSLQDALNCLTMEDLRGKIVALAKDQLGCRFLQNVIDGASKEAIDTIFFEVIETVGELMVNPFANYVVQRLVETCSDEQRTQILRMITKNEFQFVSICVNMHGTRAIQKLLHRLTTPQQISMVMSALSPHAVPLTKEMNGHHVILHFLKNFSDEDNKRLLNKIAENCLAVATDKSGCCILQQCVKFAKGETREHLVGEIIANAFHLAEDCYGNYVLQHLLDLRVPEITSKLLKQLEGSYMSLSCNKYGSNVVEKCLIESGEQHATKIIVELLNNQNASILLLDPYGNYVIQSALGVSKGDVHVALLNLVWKNFPMMRSNMYGKKVLAWFEKRKLLHPDMNRKNFRRYPHQDFFPL</sequence>